<dbReference type="InterPro" id="IPR038332">
    <property type="entry name" value="PPE_sf"/>
</dbReference>
<dbReference type="Gene3D" id="1.20.1260.20">
    <property type="entry name" value="PPE superfamily"/>
    <property type="match status" value="1"/>
</dbReference>
<protein>
    <submittedName>
        <fullName evidence="2">WXG100 family type VII secretion target</fullName>
    </submittedName>
</protein>
<dbReference type="SUPFAM" id="SSF140453">
    <property type="entry name" value="EsxAB dimer-like"/>
    <property type="match status" value="1"/>
</dbReference>
<feature type="compositionally biased region" description="Basic and acidic residues" evidence="1">
    <location>
        <begin position="482"/>
        <end position="493"/>
    </location>
</feature>
<accession>A0A8J8BAT2</accession>
<feature type="compositionally biased region" description="Low complexity" evidence="1">
    <location>
        <begin position="208"/>
        <end position="219"/>
    </location>
</feature>
<name>A0A8J8BAT2_9ACTN</name>
<gene>
    <name evidence="2" type="ORF">KGA66_09565</name>
</gene>
<evidence type="ECO:0000256" key="1">
    <source>
        <dbReference type="SAM" id="MobiDB-lite"/>
    </source>
</evidence>
<dbReference type="InterPro" id="IPR036689">
    <property type="entry name" value="ESAT-6-like_sf"/>
</dbReference>
<dbReference type="AlphaFoldDB" id="A0A8J8BAT2"/>
<dbReference type="Proteomes" id="UP000677913">
    <property type="component" value="Unassembled WGS sequence"/>
</dbReference>
<feature type="compositionally biased region" description="Gly residues" evidence="1">
    <location>
        <begin position="378"/>
        <end position="395"/>
    </location>
</feature>
<reference evidence="2" key="1">
    <citation type="submission" date="2021-04" db="EMBL/GenBank/DDBJ databases">
        <title>Genome based classification of Actinospica acidithermotolerans sp. nov., an actinobacterium isolated from an Indonesian hot spring.</title>
        <authorList>
            <person name="Kusuma A.B."/>
            <person name="Putra K.E."/>
            <person name="Nafisah S."/>
            <person name="Loh J."/>
            <person name="Nouioui I."/>
            <person name="Goodfellow M."/>
        </authorList>
    </citation>
    <scope>NUCLEOTIDE SEQUENCE</scope>
    <source>
        <strain evidence="2">DSM 45618</strain>
    </source>
</reference>
<keyword evidence="3" id="KW-1185">Reference proteome</keyword>
<dbReference type="Pfam" id="PF06013">
    <property type="entry name" value="WXG100"/>
    <property type="match status" value="1"/>
</dbReference>
<dbReference type="InterPro" id="IPR010310">
    <property type="entry name" value="T7SS_ESAT-6-like"/>
</dbReference>
<feature type="region of interest" description="Disordered" evidence="1">
    <location>
        <begin position="208"/>
        <end position="230"/>
    </location>
</feature>
<feature type="region of interest" description="Disordered" evidence="1">
    <location>
        <begin position="254"/>
        <end position="508"/>
    </location>
</feature>
<organism evidence="2 3">
    <name type="scientific">Actinocrinis puniceicyclus</name>
    <dbReference type="NCBI Taxonomy" id="977794"/>
    <lineage>
        <taxon>Bacteria</taxon>
        <taxon>Bacillati</taxon>
        <taxon>Actinomycetota</taxon>
        <taxon>Actinomycetes</taxon>
        <taxon>Catenulisporales</taxon>
        <taxon>Actinospicaceae</taxon>
        <taxon>Actinocrinis</taxon>
    </lineage>
</organism>
<comment type="caution">
    <text evidence="2">The sequence shown here is derived from an EMBL/GenBank/DDBJ whole genome shotgun (WGS) entry which is preliminary data.</text>
</comment>
<feature type="compositionally biased region" description="Gly residues" evidence="1">
    <location>
        <begin position="300"/>
        <end position="316"/>
    </location>
</feature>
<dbReference type="RefSeq" id="WP_211466852.1">
    <property type="nucleotide sequence ID" value="NZ_JAGSXH010000024.1"/>
</dbReference>
<evidence type="ECO:0000313" key="3">
    <source>
        <dbReference type="Proteomes" id="UP000677913"/>
    </source>
</evidence>
<evidence type="ECO:0000313" key="2">
    <source>
        <dbReference type="EMBL" id="MBS2963292.1"/>
    </source>
</evidence>
<feature type="compositionally biased region" description="Low complexity" evidence="1">
    <location>
        <begin position="269"/>
        <end position="288"/>
    </location>
</feature>
<sequence length="508" mass="51040">MPNQFNQGTIKQYGGVAWAKQQVAALDPGAIGDQIAGYQQVATSLNNIVDTLNSANSSLQSAWSGDAATAATQTFKETSNHAQNVVATVNNTISQLKTAQSAAASAQAAMQRVPSEKPVPSGGLFSGITNTFSDIFTGTDPVQQAQQHNTAARNQAAEVLNSLSTSYDSAANNMSSIAGGGHEGWHFQPNNPSTGAFSLGSGAYSGPSSASSYTYSGRSTTGGGTATHQSSVGGSVSGGVFHDGGTSVQHVGPLTSPPSSAPPGIENVATGTTTTTPGPIMGIPGAGLPLPPPEESNKPGGLGGESLFGGGAGEENGAGRTSKFNSSNVFGEDGFGSESGGAARRNGAGLGGSELGGEEAPMGGRLGGGAGSSASGEGQAGLRGMGGGRQGGGASGEEELGSSRYSRGRFFGGDEPGSAPEEWVQPSIGGNESLLVNDGARGSGTGRVTSAYDGATDADGNPLHMTQGIGRRGVSRDEDEERRERPDYLKEDPEWWQSAQRVAPPVIE</sequence>
<proteinExistence type="predicted"/>
<dbReference type="EMBL" id="JAGSXH010000024">
    <property type="protein sequence ID" value="MBS2963292.1"/>
    <property type="molecule type" value="Genomic_DNA"/>
</dbReference>